<dbReference type="InterPro" id="IPR020846">
    <property type="entry name" value="MFS_dom"/>
</dbReference>
<feature type="transmembrane region" description="Helical" evidence="5">
    <location>
        <begin position="57"/>
        <end position="75"/>
    </location>
</feature>
<dbReference type="InterPro" id="IPR005828">
    <property type="entry name" value="MFS_sugar_transport-like"/>
</dbReference>
<dbReference type="GO" id="GO:0022857">
    <property type="term" value="F:transmembrane transporter activity"/>
    <property type="evidence" value="ECO:0007669"/>
    <property type="project" value="InterPro"/>
</dbReference>
<dbReference type="Pfam" id="PF00083">
    <property type="entry name" value="Sugar_tr"/>
    <property type="match status" value="1"/>
</dbReference>
<evidence type="ECO:0000256" key="5">
    <source>
        <dbReference type="SAM" id="Phobius"/>
    </source>
</evidence>
<keyword evidence="3 5" id="KW-1133">Transmembrane helix</keyword>
<feature type="domain" description="Major facilitator superfamily (MFS) profile" evidence="6">
    <location>
        <begin position="1"/>
        <end position="144"/>
    </location>
</feature>
<feature type="transmembrane region" description="Helical" evidence="5">
    <location>
        <begin position="81"/>
        <end position="103"/>
    </location>
</feature>
<evidence type="ECO:0000313" key="7">
    <source>
        <dbReference type="EMBL" id="CAD7631199.1"/>
    </source>
</evidence>
<reference evidence="7" key="1">
    <citation type="submission" date="2020-11" db="EMBL/GenBank/DDBJ databases">
        <authorList>
            <person name="Tran Van P."/>
        </authorList>
    </citation>
    <scope>NUCLEOTIDE SEQUENCE</scope>
</reference>
<evidence type="ECO:0000256" key="3">
    <source>
        <dbReference type="ARBA" id="ARBA00022989"/>
    </source>
</evidence>
<gene>
    <name evidence="7" type="ORF">OSB1V03_LOCUS11608</name>
</gene>
<dbReference type="EMBL" id="OC863702">
    <property type="protein sequence ID" value="CAD7631199.1"/>
    <property type="molecule type" value="Genomic_DNA"/>
</dbReference>
<evidence type="ECO:0000256" key="2">
    <source>
        <dbReference type="ARBA" id="ARBA00022692"/>
    </source>
</evidence>
<organism evidence="7">
    <name type="scientific">Medioppia subpectinata</name>
    <dbReference type="NCBI Taxonomy" id="1979941"/>
    <lineage>
        <taxon>Eukaryota</taxon>
        <taxon>Metazoa</taxon>
        <taxon>Ecdysozoa</taxon>
        <taxon>Arthropoda</taxon>
        <taxon>Chelicerata</taxon>
        <taxon>Arachnida</taxon>
        <taxon>Acari</taxon>
        <taxon>Acariformes</taxon>
        <taxon>Sarcoptiformes</taxon>
        <taxon>Oribatida</taxon>
        <taxon>Brachypylina</taxon>
        <taxon>Oppioidea</taxon>
        <taxon>Oppiidae</taxon>
        <taxon>Medioppia</taxon>
    </lineage>
</organism>
<proteinExistence type="predicted"/>
<dbReference type="Proteomes" id="UP000759131">
    <property type="component" value="Unassembled WGS sequence"/>
</dbReference>
<dbReference type="PANTHER" id="PTHR24064">
    <property type="entry name" value="SOLUTE CARRIER FAMILY 22 MEMBER"/>
    <property type="match status" value="1"/>
</dbReference>
<evidence type="ECO:0000256" key="4">
    <source>
        <dbReference type="ARBA" id="ARBA00023136"/>
    </source>
</evidence>
<dbReference type="OrthoDB" id="3936150at2759"/>
<feature type="transmembrane region" description="Helical" evidence="5">
    <location>
        <begin position="27"/>
        <end position="45"/>
    </location>
</feature>
<dbReference type="PROSITE" id="PS50850">
    <property type="entry name" value="MFS"/>
    <property type="match status" value="1"/>
</dbReference>
<dbReference type="Gene3D" id="1.20.1250.20">
    <property type="entry name" value="MFS general substrate transporter like domains"/>
    <property type="match status" value="1"/>
</dbReference>
<dbReference type="InterPro" id="IPR036259">
    <property type="entry name" value="MFS_trans_sf"/>
</dbReference>
<dbReference type="EMBL" id="CAJPIZ010009127">
    <property type="protein sequence ID" value="CAG2111629.1"/>
    <property type="molecule type" value="Genomic_DNA"/>
</dbReference>
<evidence type="ECO:0000259" key="6">
    <source>
        <dbReference type="PROSITE" id="PS50850"/>
    </source>
</evidence>
<dbReference type="AlphaFoldDB" id="A0A7R9KY21"/>
<dbReference type="GO" id="GO:0016020">
    <property type="term" value="C:membrane"/>
    <property type="evidence" value="ECO:0007669"/>
    <property type="project" value="UniProtKB-SubCell"/>
</dbReference>
<keyword evidence="4 5" id="KW-0472">Membrane</keyword>
<keyword evidence="8" id="KW-1185">Reference proteome</keyword>
<sequence length="144" mass="16088">MKCLIKECDSYDKNQQWDIVCDNLWKLPLSQSVLMIGVLLGNLFFGSFSDRYGRKALFNFAPIICFTSSFLTSFAPNIYVFTILTAITAACIVGMSQASFIIGRIEFIGNKYRVLCVNLQEIVYSLGTVIPGIGSMADIQRTDQ</sequence>
<comment type="subcellular location">
    <subcellularLocation>
        <location evidence="1">Membrane</location>
        <topology evidence="1">Multi-pass membrane protein</topology>
    </subcellularLocation>
</comment>
<accession>A0A7R9KY21</accession>
<dbReference type="SUPFAM" id="SSF103473">
    <property type="entry name" value="MFS general substrate transporter"/>
    <property type="match status" value="1"/>
</dbReference>
<name>A0A7R9KY21_9ACAR</name>
<protein>
    <recommendedName>
        <fullName evidence="6">Major facilitator superfamily (MFS) profile domain-containing protein</fullName>
    </recommendedName>
</protein>
<keyword evidence="2 5" id="KW-0812">Transmembrane</keyword>
<evidence type="ECO:0000256" key="1">
    <source>
        <dbReference type="ARBA" id="ARBA00004141"/>
    </source>
</evidence>
<evidence type="ECO:0000313" key="8">
    <source>
        <dbReference type="Proteomes" id="UP000759131"/>
    </source>
</evidence>